<protein>
    <recommendedName>
        <fullName evidence="3">DUF5590 domain-containing protein</fullName>
    </recommendedName>
</protein>
<evidence type="ECO:0000313" key="1">
    <source>
        <dbReference type="EMBL" id="RKQ88616.1"/>
    </source>
</evidence>
<keyword evidence="2" id="KW-1185">Reference proteome</keyword>
<proteinExistence type="predicted"/>
<comment type="caution">
    <text evidence="1">The sequence shown here is derived from an EMBL/GenBank/DDBJ whole genome shotgun (WGS) entry which is preliminary data.</text>
</comment>
<dbReference type="EMBL" id="RBIJ01000001">
    <property type="protein sequence ID" value="RKQ88616.1"/>
    <property type="molecule type" value="Genomic_DNA"/>
</dbReference>
<evidence type="ECO:0000313" key="2">
    <source>
        <dbReference type="Proteomes" id="UP000267019"/>
    </source>
</evidence>
<dbReference type="Proteomes" id="UP000267019">
    <property type="component" value="Unassembled WGS sequence"/>
</dbReference>
<dbReference type="AlphaFoldDB" id="A0A660L3Y4"/>
<gene>
    <name evidence="1" type="ORF">C7438_0255</name>
</gene>
<name>A0A660L3Y4_9BACL</name>
<organism evidence="1 2">
    <name type="scientific">Brockia lithotrophica</name>
    <dbReference type="NCBI Taxonomy" id="933949"/>
    <lineage>
        <taxon>Bacteria</taxon>
        <taxon>Bacillati</taxon>
        <taxon>Bacillota</taxon>
        <taxon>Bacilli</taxon>
        <taxon>Bacillales</taxon>
        <taxon>Bacillales Family X. Incertae Sedis</taxon>
        <taxon>Brockia</taxon>
    </lineage>
</organism>
<evidence type="ECO:0008006" key="3">
    <source>
        <dbReference type="Google" id="ProtNLM"/>
    </source>
</evidence>
<reference evidence="1 2" key="1">
    <citation type="submission" date="2018-10" db="EMBL/GenBank/DDBJ databases">
        <title>Genomic Encyclopedia of Type Strains, Phase IV (KMG-IV): sequencing the most valuable type-strain genomes for metagenomic binning, comparative biology and taxonomic classification.</title>
        <authorList>
            <person name="Goeker M."/>
        </authorList>
    </citation>
    <scope>NUCLEOTIDE SEQUENCE [LARGE SCALE GENOMIC DNA]</scope>
    <source>
        <strain evidence="1 2">DSM 22653</strain>
    </source>
</reference>
<sequence>MKRLMWTALLVAVGLVLWGGTYVGVVLSQAARENREAALAAARAIAAGDVDAVERVWTFGGGEAAFVVSGKHRGSPVMVWYDGEGKRLAARPWDAAVQERELRERLLSGAVHLPWDDGPSLQGGELVRLVPAYARGTAFWEAVVRTPDGFVYVDVDPEGLRFLRAFALPARGLGG</sequence>
<dbReference type="RefSeq" id="WP_121443536.1">
    <property type="nucleotide sequence ID" value="NZ_RBIJ01000001.1"/>
</dbReference>
<accession>A0A660L3Y4</accession>
<dbReference type="OrthoDB" id="2678417at2"/>